<protein>
    <recommendedName>
        <fullName evidence="3">DUF6594 domain-containing protein</fullName>
    </recommendedName>
</protein>
<feature type="domain" description="DUF6594" evidence="3">
    <location>
        <begin position="8"/>
        <end position="245"/>
    </location>
</feature>
<dbReference type="PANTHER" id="PTHR34502">
    <property type="entry name" value="DUF6594 DOMAIN-CONTAINING PROTEIN-RELATED"/>
    <property type="match status" value="1"/>
</dbReference>
<evidence type="ECO:0000256" key="2">
    <source>
        <dbReference type="SAM" id="Phobius"/>
    </source>
</evidence>
<name>A0A6A6XTJ3_9PLEO</name>
<dbReference type="AlphaFoldDB" id="A0A6A6XTJ3"/>
<dbReference type="Pfam" id="PF20237">
    <property type="entry name" value="DUF6594"/>
    <property type="match status" value="1"/>
</dbReference>
<dbReference type="Proteomes" id="UP000799757">
    <property type="component" value="Unassembled WGS sequence"/>
</dbReference>
<organism evidence="4 5">
    <name type="scientific">Melanomma pulvis-pyrius CBS 109.77</name>
    <dbReference type="NCBI Taxonomy" id="1314802"/>
    <lineage>
        <taxon>Eukaryota</taxon>
        <taxon>Fungi</taxon>
        <taxon>Dikarya</taxon>
        <taxon>Ascomycota</taxon>
        <taxon>Pezizomycotina</taxon>
        <taxon>Dothideomycetes</taxon>
        <taxon>Pleosporomycetidae</taxon>
        <taxon>Pleosporales</taxon>
        <taxon>Melanommataceae</taxon>
        <taxon>Melanomma</taxon>
    </lineage>
</organism>
<sequence length="273" mass="31352">VEDFPNGYPRLAALISKHPSLHVFRRFLKLRCRVLLYKQDRLANLEERLDKIDREERCALFLGNYRRDQNEERRSVIRQIEEELAEYDTLVKRSTETLSKSASKRRDVMNIDGWLKETGCIARAESRYLSHGIDLMTLGDVDGDDALSRMRDPIEDKFQTKISTDPKIFVLRTSWSNFVGRVLITGSLALIVFIPVLIVANLHHQTSRLFATFLGNMFFIALLSFMTKARTVEIFIAGATYAAVVTTFIADNPRNTCSCPVRCFRAVRRAIVD</sequence>
<dbReference type="PANTHER" id="PTHR34502:SF5">
    <property type="entry name" value="DUF6594 DOMAIN-CONTAINING PROTEIN"/>
    <property type="match status" value="1"/>
</dbReference>
<dbReference type="InterPro" id="IPR046529">
    <property type="entry name" value="DUF6594"/>
</dbReference>
<keyword evidence="2" id="KW-1133">Transmembrane helix</keyword>
<keyword evidence="2" id="KW-0812">Transmembrane</keyword>
<keyword evidence="5" id="KW-1185">Reference proteome</keyword>
<dbReference type="EMBL" id="MU001759">
    <property type="protein sequence ID" value="KAF2799729.1"/>
    <property type="molecule type" value="Genomic_DNA"/>
</dbReference>
<feature type="non-terminal residue" evidence="4">
    <location>
        <position position="1"/>
    </location>
</feature>
<keyword evidence="1" id="KW-0175">Coiled coil</keyword>
<evidence type="ECO:0000313" key="4">
    <source>
        <dbReference type="EMBL" id="KAF2799729.1"/>
    </source>
</evidence>
<evidence type="ECO:0000313" key="5">
    <source>
        <dbReference type="Proteomes" id="UP000799757"/>
    </source>
</evidence>
<accession>A0A6A6XTJ3</accession>
<feature type="transmembrane region" description="Helical" evidence="2">
    <location>
        <begin position="178"/>
        <end position="200"/>
    </location>
</feature>
<keyword evidence="2" id="KW-0472">Membrane</keyword>
<reference evidence="4" key="1">
    <citation type="journal article" date="2020" name="Stud. Mycol.">
        <title>101 Dothideomycetes genomes: a test case for predicting lifestyles and emergence of pathogens.</title>
        <authorList>
            <person name="Haridas S."/>
            <person name="Albert R."/>
            <person name="Binder M."/>
            <person name="Bloem J."/>
            <person name="Labutti K."/>
            <person name="Salamov A."/>
            <person name="Andreopoulos B."/>
            <person name="Baker S."/>
            <person name="Barry K."/>
            <person name="Bills G."/>
            <person name="Bluhm B."/>
            <person name="Cannon C."/>
            <person name="Castanera R."/>
            <person name="Culley D."/>
            <person name="Daum C."/>
            <person name="Ezra D."/>
            <person name="Gonzalez J."/>
            <person name="Henrissat B."/>
            <person name="Kuo A."/>
            <person name="Liang C."/>
            <person name="Lipzen A."/>
            <person name="Lutzoni F."/>
            <person name="Magnuson J."/>
            <person name="Mondo S."/>
            <person name="Nolan M."/>
            <person name="Ohm R."/>
            <person name="Pangilinan J."/>
            <person name="Park H.-J."/>
            <person name="Ramirez L."/>
            <person name="Alfaro M."/>
            <person name="Sun H."/>
            <person name="Tritt A."/>
            <person name="Yoshinaga Y."/>
            <person name="Zwiers L.-H."/>
            <person name="Turgeon B."/>
            <person name="Goodwin S."/>
            <person name="Spatafora J."/>
            <person name="Crous P."/>
            <person name="Grigoriev I."/>
        </authorList>
    </citation>
    <scope>NUCLEOTIDE SEQUENCE</scope>
    <source>
        <strain evidence="4">CBS 109.77</strain>
    </source>
</reference>
<dbReference type="OrthoDB" id="5341582at2759"/>
<evidence type="ECO:0000259" key="3">
    <source>
        <dbReference type="Pfam" id="PF20237"/>
    </source>
</evidence>
<evidence type="ECO:0000256" key="1">
    <source>
        <dbReference type="SAM" id="Coils"/>
    </source>
</evidence>
<gene>
    <name evidence="4" type="ORF">K505DRAFT_230418</name>
</gene>
<proteinExistence type="predicted"/>
<feature type="transmembrane region" description="Helical" evidence="2">
    <location>
        <begin position="206"/>
        <end position="225"/>
    </location>
</feature>
<feature type="coiled-coil region" evidence="1">
    <location>
        <begin position="35"/>
        <end position="97"/>
    </location>
</feature>
<feature type="transmembrane region" description="Helical" evidence="2">
    <location>
        <begin position="232"/>
        <end position="250"/>
    </location>
</feature>